<dbReference type="AlphaFoldDB" id="A0A0J8D965"/>
<keyword evidence="1" id="KW-1133">Transmembrane helix</keyword>
<dbReference type="PATRIC" id="fig|1121307.3.peg.2584"/>
<gene>
    <name evidence="2" type="primary">yunB</name>
    <name evidence="2" type="ORF">CLCY_9c00010</name>
</gene>
<dbReference type="OrthoDB" id="1649278at2"/>
<dbReference type="RefSeq" id="WP_048569782.1">
    <property type="nucleotide sequence ID" value="NZ_LFVU01000006.1"/>
</dbReference>
<evidence type="ECO:0000313" key="3">
    <source>
        <dbReference type="Proteomes" id="UP000036756"/>
    </source>
</evidence>
<evidence type="ECO:0000313" key="2">
    <source>
        <dbReference type="EMBL" id="KMT22570.1"/>
    </source>
</evidence>
<dbReference type="Proteomes" id="UP000036756">
    <property type="component" value="Unassembled WGS sequence"/>
</dbReference>
<protein>
    <submittedName>
        <fullName evidence="2">Sporulation protein YunB</fullName>
    </submittedName>
</protein>
<proteinExistence type="predicted"/>
<reference evidence="2 3" key="1">
    <citation type="submission" date="2015-06" db="EMBL/GenBank/DDBJ databases">
        <title>Draft genome sequence of the purine-degrading Clostridium cylindrosporum HC-1 (DSM 605).</title>
        <authorList>
            <person name="Poehlein A."/>
            <person name="Schiel-Bengelsdorf B."/>
            <person name="Bengelsdorf F."/>
            <person name="Daniel R."/>
            <person name="Duerre P."/>
        </authorList>
    </citation>
    <scope>NUCLEOTIDE SEQUENCE [LARGE SCALE GENOMIC DNA]</scope>
    <source>
        <strain evidence="2 3">DSM 605</strain>
    </source>
</reference>
<organism evidence="2 3">
    <name type="scientific">Clostridium cylindrosporum DSM 605</name>
    <dbReference type="NCBI Taxonomy" id="1121307"/>
    <lineage>
        <taxon>Bacteria</taxon>
        <taxon>Bacillati</taxon>
        <taxon>Bacillota</taxon>
        <taxon>Clostridia</taxon>
        <taxon>Eubacteriales</taxon>
        <taxon>Clostridiaceae</taxon>
        <taxon>Clostridium</taxon>
    </lineage>
</organism>
<evidence type="ECO:0000256" key="1">
    <source>
        <dbReference type="SAM" id="Phobius"/>
    </source>
</evidence>
<dbReference type="NCBIfam" id="TIGR02832">
    <property type="entry name" value="spo_yunB"/>
    <property type="match status" value="1"/>
</dbReference>
<feature type="transmembrane region" description="Helical" evidence="1">
    <location>
        <begin position="16"/>
        <end position="35"/>
    </location>
</feature>
<name>A0A0J8D965_CLOCY</name>
<dbReference type="PIRSF" id="PIRSF021383">
    <property type="entry name" value="YunB"/>
    <property type="match status" value="1"/>
</dbReference>
<dbReference type="InterPro" id="IPR014197">
    <property type="entry name" value="Sporulation_prot_YunB"/>
</dbReference>
<dbReference type="STRING" id="1121307.CLCY_9c00010"/>
<comment type="caution">
    <text evidence="2">The sequence shown here is derived from an EMBL/GenBank/DDBJ whole genome shotgun (WGS) entry which is preliminary data.</text>
</comment>
<accession>A0A0J8D965</accession>
<keyword evidence="3" id="KW-1185">Reference proteome</keyword>
<sequence>MRKRRIARKTNKRFKLPQIIIIVTILISLVTFYEIDRKLKPTLMTLCDTEARNAATSTINNTVREEFGSKISYDNMMDMRVDKDGNLVMIQANTVELNRIGSQISLAIQERIKDIGVRSVKIPLGVITQNDLFASYGPKISFKMKPVGSVATSYRSEFQAQGINQTRHIIYVDVTTSIQVIVPLATNSIKVTTNIPIAESIIVGKVPDTYANFNKDLQSIGKAEYGIVKEQSE</sequence>
<keyword evidence="1" id="KW-0472">Membrane</keyword>
<keyword evidence="1" id="KW-0812">Transmembrane</keyword>
<dbReference type="Pfam" id="PF09560">
    <property type="entry name" value="Spore_YunB"/>
    <property type="match status" value="1"/>
</dbReference>
<dbReference type="EMBL" id="LFVU01000006">
    <property type="protein sequence ID" value="KMT22570.1"/>
    <property type="molecule type" value="Genomic_DNA"/>
</dbReference>